<dbReference type="OrthoDB" id="445007at2759"/>
<protein>
    <recommendedName>
        <fullName evidence="3">Phytanoyl-CoA dioxygenase</fullName>
    </recommendedName>
</protein>
<keyword evidence="2" id="KW-1185">Reference proteome</keyword>
<dbReference type="InterPro" id="IPR008775">
    <property type="entry name" value="Phytyl_CoA_dOase-like"/>
</dbReference>
<organism evidence="1 2">
    <name type="scientific">Cryptococcus amylolentus CBS 6039</name>
    <dbReference type="NCBI Taxonomy" id="1295533"/>
    <lineage>
        <taxon>Eukaryota</taxon>
        <taxon>Fungi</taxon>
        <taxon>Dikarya</taxon>
        <taxon>Basidiomycota</taxon>
        <taxon>Agaricomycotina</taxon>
        <taxon>Tremellomycetes</taxon>
        <taxon>Tremellales</taxon>
        <taxon>Cryptococcaceae</taxon>
        <taxon>Cryptococcus</taxon>
    </lineage>
</organism>
<sequence>MSSTATTVQEQPSQAGVLKLRGYHQPGWDTAMLQELESKGYTVVKGAIPPTRAKEYEDKAYRWLESFGKGFVKDDKKTWRFANLPAFAKGGLFNRHGVHHEQFAWDIRAEPGLIEAFSKIWGTDELLVSFETDGVNVSLPFVANEFPADAAAPWPHVDQSPRRREKHCIQGIANLAPNGPKDGGLMVLENSLPLYTEFFDTHPEVKPAEGWPTRDSWSYREEDIKWFESKGCRWKKVEAEPGDLILWDSRCVHYGAAATGEVPRVATYVCYKPAAGISPEMLQKKKECLADYSGTTHDPLDFYITGTNARGPLSDDENQQPHEPAVLSERAKKLAGLVPY</sequence>
<evidence type="ECO:0000313" key="1">
    <source>
        <dbReference type="EMBL" id="ODN74159.1"/>
    </source>
</evidence>
<evidence type="ECO:0000313" key="2">
    <source>
        <dbReference type="Proteomes" id="UP000094065"/>
    </source>
</evidence>
<proteinExistence type="predicted"/>
<dbReference type="RefSeq" id="XP_018990021.1">
    <property type="nucleotide sequence ID" value="XM_019142378.1"/>
</dbReference>
<dbReference type="SUPFAM" id="SSF51197">
    <property type="entry name" value="Clavaminate synthase-like"/>
    <property type="match status" value="1"/>
</dbReference>
<name>A0A1E3HCT4_9TREE</name>
<dbReference type="PANTHER" id="PTHR31630:SF6">
    <property type="entry name" value="PHYTANOYL-COA DIOXYGENASE-RELATED"/>
    <property type="match status" value="1"/>
</dbReference>
<dbReference type="Gene3D" id="2.60.120.620">
    <property type="entry name" value="q2cbj1_9rhob like domain"/>
    <property type="match status" value="1"/>
</dbReference>
<dbReference type="GeneID" id="30158920"/>
<dbReference type="Pfam" id="PF05721">
    <property type="entry name" value="PhyH"/>
    <property type="match status" value="1"/>
</dbReference>
<reference evidence="1 2" key="1">
    <citation type="submission" date="2016-06" db="EMBL/GenBank/DDBJ databases">
        <title>Evolution of pathogenesis and genome organization in the Tremellales.</title>
        <authorList>
            <person name="Cuomo C."/>
            <person name="Litvintseva A."/>
            <person name="Heitman J."/>
            <person name="Chen Y."/>
            <person name="Sun S."/>
            <person name="Springer D."/>
            <person name="Dromer F."/>
            <person name="Young S."/>
            <person name="Zeng Q."/>
            <person name="Chapman S."/>
            <person name="Gujja S."/>
            <person name="Saif S."/>
            <person name="Birren B."/>
        </authorList>
    </citation>
    <scope>NUCLEOTIDE SEQUENCE [LARGE SCALE GENOMIC DNA]</scope>
    <source>
        <strain evidence="1 2">CBS 6039</strain>
    </source>
</reference>
<accession>A0A1E3HCT4</accession>
<comment type="caution">
    <text evidence="1">The sequence shown here is derived from an EMBL/GenBank/DDBJ whole genome shotgun (WGS) entry which is preliminary data.</text>
</comment>
<dbReference type="AlphaFoldDB" id="A0A1E3HCT4"/>
<dbReference type="PANTHER" id="PTHR31630">
    <property type="entry name" value="PHYTANOYL-COA DIOXYGENASE-RELATED-RELATED"/>
    <property type="match status" value="1"/>
</dbReference>
<evidence type="ECO:0008006" key="3">
    <source>
        <dbReference type="Google" id="ProtNLM"/>
    </source>
</evidence>
<dbReference type="EMBL" id="AWGJ01000012">
    <property type="protein sequence ID" value="ODN74159.1"/>
    <property type="molecule type" value="Genomic_DNA"/>
</dbReference>
<dbReference type="Proteomes" id="UP000094065">
    <property type="component" value="Unassembled WGS sequence"/>
</dbReference>
<gene>
    <name evidence="1" type="ORF">L202_07611</name>
</gene>